<protein>
    <submittedName>
        <fullName evidence="1">Uncharacterized protein</fullName>
    </submittedName>
</protein>
<dbReference type="Proteomes" id="UP000257002">
    <property type="component" value="Unassembled WGS sequence"/>
</dbReference>
<name>A0A3E0LZZ2_9CHRO</name>
<dbReference type="EMBL" id="QQWD01000010">
    <property type="protein sequence ID" value="REJ52443.1"/>
    <property type="molecule type" value="Genomic_DNA"/>
</dbReference>
<sequence length="85" mass="9355">MNNYKPGGGACSTVDGRGENCPPVETWVDYQWTVAPGETAYIIDDAVGRNIVFSAQSVDGTIRWDRKQVDMGSQYGRVTYTFNGN</sequence>
<evidence type="ECO:0000313" key="1">
    <source>
        <dbReference type="EMBL" id="REJ52443.1"/>
    </source>
</evidence>
<dbReference type="AlphaFoldDB" id="A0A3E0LZZ2"/>
<reference evidence="1 2" key="1">
    <citation type="submission" date="2017-10" db="EMBL/GenBank/DDBJ databases">
        <title>A large-scale comparative metagenomic study reveals the eutrophication-driven functional interactions in six Microcystis-epibionts communities.</title>
        <authorList>
            <person name="Li Q."/>
            <person name="Lin F."/>
        </authorList>
    </citation>
    <scope>NUCLEOTIDE SEQUENCE [LARGE SCALE GENOMIC DNA]</scope>
    <source>
        <strain evidence="1">TW10</strain>
    </source>
</reference>
<proteinExistence type="predicted"/>
<comment type="caution">
    <text evidence="1">The sequence shown here is derived from an EMBL/GenBank/DDBJ whole genome shotgun (WGS) entry which is preliminary data.</text>
</comment>
<gene>
    <name evidence="1" type="ORF">DWQ51_10745</name>
</gene>
<evidence type="ECO:0000313" key="2">
    <source>
        <dbReference type="Proteomes" id="UP000257002"/>
    </source>
</evidence>
<accession>A0A3E0LZZ2</accession>
<organism evidence="1 2">
    <name type="scientific">Microcystis wesenbergii TW10</name>
    <dbReference type="NCBI Taxonomy" id="2060474"/>
    <lineage>
        <taxon>Bacteria</taxon>
        <taxon>Bacillati</taxon>
        <taxon>Cyanobacteriota</taxon>
        <taxon>Cyanophyceae</taxon>
        <taxon>Oscillatoriophycideae</taxon>
        <taxon>Chroococcales</taxon>
        <taxon>Microcystaceae</taxon>
        <taxon>Microcystis</taxon>
    </lineage>
</organism>